<sequence length="251" mass="27152">MPTDHAIRRALPAKAQRAYDESDLSPTTLRLKFGPQLRMDGPEGTEPYAPPPATQLGREIAEHAQRCQSTWTQIRDAHFRSLADKSVDHTTAFVRSAKAAKAKLGQLDANSQRLMAELDARTQHIATLQANARKPPTSVGEAQIDAEVRAMIRAEADPNKAAALARAHPRALATAPAVALGLSDDSPLYREAINAHLRATIPDVMAEADEIHAAIDQFTRADKAVVELSTSIIDFDLAANLESGSNWEEAA</sequence>
<reference evidence="1 2" key="1">
    <citation type="submission" date="2023-04" db="EMBL/GenBank/DDBJ databases">
        <title>Luteimonas sp. M1R5S18.</title>
        <authorList>
            <person name="Sun J.-Q."/>
        </authorList>
    </citation>
    <scope>NUCLEOTIDE SEQUENCE [LARGE SCALE GENOMIC DNA]</scope>
    <source>
        <strain evidence="1 2">M1R5S18</strain>
    </source>
</reference>
<dbReference type="EMBL" id="JARXRN010000020">
    <property type="protein sequence ID" value="MDH5829794.1"/>
    <property type="molecule type" value="Genomic_DNA"/>
</dbReference>
<gene>
    <name evidence="1" type="ORF">QFW80_04580</name>
</gene>
<comment type="caution">
    <text evidence="1">The sequence shown here is derived from an EMBL/GenBank/DDBJ whole genome shotgun (WGS) entry which is preliminary data.</text>
</comment>
<protein>
    <submittedName>
        <fullName evidence="1">Uncharacterized protein</fullName>
    </submittedName>
</protein>
<dbReference type="Proteomes" id="UP001156831">
    <property type="component" value="Unassembled WGS sequence"/>
</dbReference>
<evidence type="ECO:0000313" key="1">
    <source>
        <dbReference type="EMBL" id="MDH5829794.1"/>
    </source>
</evidence>
<accession>A0ABT6JGI5</accession>
<dbReference type="RefSeq" id="WP_280600151.1">
    <property type="nucleotide sequence ID" value="NZ_JARXRN010000020.1"/>
</dbReference>
<evidence type="ECO:0000313" key="2">
    <source>
        <dbReference type="Proteomes" id="UP001156831"/>
    </source>
</evidence>
<proteinExistence type="predicted"/>
<organism evidence="1 2">
    <name type="scientific">Luteimonas rhizosphaericola</name>
    <dbReference type="NCBI Taxonomy" id="3042024"/>
    <lineage>
        <taxon>Bacteria</taxon>
        <taxon>Pseudomonadati</taxon>
        <taxon>Pseudomonadota</taxon>
        <taxon>Gammaproteobacteria</taxon>
        <taxon>Lysobacterales</taxon>
        <taxon>Lysobacteraceae</taxon>
        <taxon>Luteimonas</taxon>
    </lineage>
</organism>
<name>A0ABT6JGI5_9GAMM</name>
<keyword evidence="2" id="KW-1185">Reference proteome</keyword>